<feature type="compositionally biased region" description="Basic and acidic residues" evidence="1">
    <location>
        <begin position="7"/>
        <end position="20"/>
    </location>
</feature>
<dbReference type="Proteomes" id="UP001159363">
    <property type="component" value="Chromosome 10"/>
</dbReference>
<protein>
    <submittedName>
        <fullName evidence="2">Uncharacterized protein</fullName>
    </submittedName>
</protein>
<keyword evidence="3" id="KW-1185">Reference proteome</keyword>
<evidence type="ECO:0000313" key="3">
    <source>
        <dbReference type="Proteomes" id="UP001159363"/>
    </source>
</evidence>
<evidence type="ECO:0000313" key="2">
    <source>
        <dbReference type="EMBL" id="KAJ8873140.1"/>
    </source>
</evidence>
<name>A0ABQ9GM95_9NEOP</name>
<proteinExistence type="predicted"/>
<accession>A0ABQ9GM95</accession>
<evidence type="ECO:0000256" key="1">
    <source>
        <dbReference type="SAM" id="MobiDB-lite"/>
    </source>
</evidence>
<sequence>MGNTHACDQHRVQDPREWKSKKINASRGWNELWKGKKISYSCGCQKQDINQDNSEVGSPFLCENISSLLPKPISARIFPPLVWAPHSDTKGGRD</sequence>
<feature type="region of interest" description="Disordered" evidence="1">
    <location>
        <begin position="1"/>
        <end position="21"/>
    </location>
</feature>
<gene>
    <name evidence="2" type="ORF">PR048_026757</name>
</gene>
<dbReference type="EMBL" id="JARBHB010000011">
    <property type="protein sequence ID" value="KAJ8873140.1"/>
    <property type="molecule type" value="Genomic_DNA"/>
</dbReference>
<reference evidence="2 3" key="1">
    <citation type="submission" date="2023-02" db="EMBL/GenBank/DDBJ databases">
        <title>LHISI_Scaffold_Assembly.</title>
        <authorList>
            <person name="Stuart O.P."/>
            <person name="Cleave R."/>
            <person name="Magrath M.J.L."/>
            <person name="Mikheyev A.S."/>
        </authorList>
    </citation>
    <scope>NUCLEOTIDE SEQUENCE [LARGE SCALE GENOMIC DNA]</scope>
    <source>
        <strain evidence="2">Daus_M_001</strain>
        <tissue evidence="2">Leg muscle</tissue>
    </source>
</reference>
<comment type="caution">
    <text evidence="2">The sequence shown here is derived from an EMBL/GenBank/DDBJ whole genome shotgun (WGS) entry which is preliminary data.</text>
</comment>
<organism evidence="2 3">
    <name type="scientific">Dryococelus australis</name>
    <dbReference type="NCBI Taxonomy" id="614101"/>
    <lineage>
        <taxon>Eukaryota</taxon>
        <taxon>Metazoa</taxon>
        <taxon>Ecdysozoa</taxon>
        <taxon>Arthropoda</taxon>
        <taxon>Hexapoda</taxon>
        <taxon>Insecta</taxon>
        <taxon>Pterygota</taxon>
        <taxon>Neoptera</taxon>
        <taxon>Polyneoptera</taxon>
        <taxon>Phasmatodea</taxon>
        <taxon>Verophasmatodea</taxon>
        <taxon>Anareolatae</taxon>
        <taxon>Phasmatidae</taxon>
        <taxon>Eurycanthinae</taxon>
        <taxon>Dryococelus</taxon>
    </lineage>
</organism>